<protein>
    <submittedName>
        <fullName evidence="2">Uncharacterized protein</fullName>
    </submittedName>
</protein>
<dbReference type="Proteomes" id="UP000449906">
    <property type="component" value="Unassembled WGS sequence"/>
</dbReference>
<comment type="caution">
    <text evidence="2">The sequence shown here is derived from an EMBL/GenBank/DDBJ whole genome shotgun (WGS) entry which is preliminary data.</text>
</comment>
<dbReference type="EMBL" id="WBVM01000003">
    <property type="protein sequence ID" value="KAB2808353.1"/>
    <property type="molecule type" value="Genomic_DNA"/>
</dbReference>
<gene>
    <name evidence="2" type="ORF">F9L07_22825</name>
</gene>
<feature type="region of interest" description="Disordered" evidence="1">
    <location>
        <begin position="119"/>
        <end position="167"/>
    </location>
</feature>
<sequence>MAPVPGPREGLNAAVAAQIRAEAAAARLSDKALAEKAGVNYASLRRWLGKDKGNERHIDVAVLAELARAVGSTSAEIVAGAEERLGRIARWEAEDADGQTYLVPEAAVAPRLDADLDEADELAQKRASRRVPSDLPGTITDEDLIGQPSVAEPVRNDVEGNEAPEET</sequence>
<dbReference type="GO" id="GO:0003677">
    <property type="term" value="F:DNA binding"/>
    <property type="evidence" value="ECO:0007669"/>
    <property type="project" value="InterPro"/>
</dbReference>
<evidence type="ECO:0000256" key="1">
    <source>
        <dbReference type="SAM" id="MobiDB-lite"/>
    </source>
</evidence>
<name>A0A7J5DT78_NOCSI</name>
<proteinExistence type="predicted"/>
<dbReference type="Gene3D" id="1.10.260.40">
    <property type="entry name" value="lambda repressor-like DNA-binding domains"/>
    <property type="match status" value="1"/>
</dbReference>
<evidence type="ECO:0000313" key="3">
    <source>
        <dbReference type="Proteomes" id="UP000449906"/>
    </source>
</evidence>
<dbReference type="RefSeq" id="WP_151582033.1">
    <property type="nucleotide sequence ID" value="NZ_WBVM01000003.1"/>
</dbReference>
<dbReference type="InterPro" id="IPR010982">
    <property type="entry name" value="Lambda_DNA-bd_dom_sf"/>
</dbReference>
<dbReference type="AlphaFoldDB" id="A0A7J5DT78"/>
<accession>A0A7J5DT78</accession>
<reference evidence="2 3" key="1">
    <citation type="submission" date="2019-09" db="EMBL/GenBank/DDBJ databases">
        <title>Pimelobacter sp. isolated from Paulinella.</title>
        <authorList>
            <person name="Jeong S.E."/>
        </authorList>
    </citation>
    <scope>NUCLEOTIDE SEQUENCE [LARGE SCALE GENOMIC DNA]</scope>
    <source>
        <strain evidence="2 3">Pch-N</strain>
    </source>
</reference>
<dbReference type="SUPFAM" id="SSF47413">
    <property type="entry name" value="lambda repressor-like DNA-binding domains"/>
    <property type="match status" value="1"/>
</dbReference>
<evidence type="ECO:0000313" key="2">
    <source>
        <dbReference type="EMBL" id="KAB2808353.1"/>
    </source>
</evidence>
<organism evidence="2 3">
    <name type="scientific">Nocardioides simplex</name>
    <name type="common">Arthrobacter simplex</name>
    <dbReference type="NCBI Taxonomy" id="2045"/>
    <lineage>
        <taxon>Bacteria</taxon>
        <taxon>Bacillati</taxon>
        <taxon>Actinomycetota</taxon>
        <taxon>Actinomycetes</taxon>
        <taxon>Propionibacteriales</taxon>
        <taxon>Nocardioidaceae</taxon>
        <taxon>Pimelobacter</taxon>
    </lineage>
</organism>